<comment type="similarity">
    <text evidence="5">Belongs to the SAT4 family.</text>
</comment>
<accession>A0AA40EWC2</accession>
<dbReference type="GO" id="GO:0016020">
    <property type="term" value="C:membrane"/>
    <property type="evidence" value="ECO:0007669"/>
    <property type="project" value="UniProtKB-SubCell"/>
</dbReference>
<comment type="caution">
    <text evidence="9">The sequence shown here is derived from an EMBL/GenBank/DDBJ whole genome shotgun (WGS) entry which is preliminary data.</text>
</comment>
<keyword evidence="2 7" id="KW-0812">Transmembrane</keyword>
<dbReference type="PANTHER" id="PTHR33048">
    <property type="entry name" value="PTH11-LIKE INTEGRAL MEMBRANE PROTEIN (AFU_ORTHOLOGUE AFUA_5G11245)"/>
    <property type="match status" value="1"/>
</dbReference>
<reference evidence="9" key="1">
    <citation type="submission" date="2023-06" db="EMBL/GenBank/DDBJ databases">
        <title>Genome-scale phylogeny and comparative genomics of the fungal order Sordariales.</title>
        <authorList>
            <consortium name="Lawrence Berkeley National Laboratory"/>
            <person name="Hensen N."/>
            <person name="Bonometti L."/>
            <person name="Westerberg I."/>
            <person name="Brannstrom I.O."/>
            <person name="Guillou S."/>
            <person name="Cros-Aarteil S."/>
            <person name="Calhoun S."/>
            <person name="Haridas S."/>
            <person name="Kuo A."/>
            <person name="Mondo S."/>
            <person name="Pangilinan J."/>
            <person name="Riley R."/>
            <person name="LaButti K."/>
            <person name="Andreopoulos B."/>
            <person name="Lipzen A."/>
            <person name="Chen C."/>
            <person name="Yanf M."/>
            <person name="Daum C."/>
            <person name="Ng V."/>
            <person name="Clum A."/>
            <person name="Steindorff A."/>
            <person name="Ohm R."/>
            <person name="Martin F."/>
            <person name="Silar P."/>
            <person name="Natvig D."/>
            <person name="Lalanne C."/>
            <person name="Gautier V."/>
            <person name="Ament-velasquez S.L."/>
            <person name="Kruys A."/>
            <person name="Hutchinson M.I."/>
            <person name="Powell A.J."/>
            <person name="Barry K."/>
            <person name="Miller A.N."/>
            <person name="Grigoriev I.V."/>
            <person name="Debuchy R."/>
            <person name="Gladieux P."/>
            <person name="Thoren M.H."/>
            <person name="Johannesson H."/>
        </authorList>
    </citation>
    <scope>NUCLEOTIDE SEQUENCE</scope>
    <source>
        <strain evidence="9">SMH3187-1</strain>
    </source>
</reference>
<keyword evidence="3 7" id="KW-1133">Transmembrane helix</keyword>
<feature type="transmembrane region" description="Helical" evidence="7">
    <location>
        <begin position="173"/>
        <end position="194"/>
    </location>
</feature>
<dbReference type="Proteomes" id="UP001172155">
    <property type="component" value="Unassembled WGS sequence"/>
</dbReference>
<protein>
    <recommendedName>
        <fullName evidence="8">Rhodopsin domain-containing protein</fullName>
    </recommendedName>
</protein>
<feature type="domain" description="Rhodopsin" evidence="8">
    <location>
        <begin position="27"/>
        <end position="217"/>
    </location>
</feature>
<feature type="compositionally biased region" description="Low complexity" evidence="6">
    <location>
        <begin position="271"/>
        <end position="281"/>
    </location>
</feature>
<feature type="transmembrane region" description="Helical" evidence="7">
    <location>
        <begin position="45"/>
        <end position="68"/>
    </location>
</feature>
<feature type="transmembrane region" description="Helical" evidence="7">
    <location>
        <begin position="88"/>
        <end position="117"/>
    </location>
</feature>
<evidence type="ECO:0000256" key="3">
    <source>
        <dbReference type="ARBA" id="ARBA00022989"/>
    </source>
</evidence>
<evidence type="ECO:0000256" key="4">
    <source>
        <dbReference type="ARBA" id="ARBA00023136"/>
    </source>
</evidence>
<name>A0AA40EWC2_9PEZI</name>
<evidence type="ECO:0000259" key="8">
    <source>
        <dbReference type="Pfam" id="PF20684"/>
    </source>
</evidence>
<sequence>MAMDFIHTLRIESWTMYSVGMLLIGCRLISRRLRLCSWSLGIDDWLMVFAAANFTGVMVSVNSVAVNGSSYMDPEVAAALTSEEKERAVYGSIMTLVLEIFTLTCIWTVKACLLILYYRLTTSFRKQQIAILCIAGYCVVAYILVVALLLGYWCTPTWEYWAVPYNNSQCATYYNHMIFATAWNISSDLMLLAIPFPIVFKTQLPLKRKIGLCAIIVAILNRYFNFNNPNDLGYVYFYVAEVATAIYVGNIPLCWPLIQLIFQTGPWSRQSGSDSRSQGRSPNWPRTKITTQQSRRTQRSGRHGKDTDLDGSSGSGGSPYICPANVADGQTSTVELTKPWGDNQADLQTDVRAGGSRAHSEEGGTFWLADGEDGEGKNRGNIQVTKTVHVSAVSNAR</sequence>
<evidence type="ECO:0000256" key="5">
    <source>
        <dbReference type="ARBA" id="ARBA00038359"/>
    </source>
</evidence>
<dbReference type="AlphaFoldDB" id="A0AA40EWC2"/>
<dbReference type="PANTHER" id="PTHR33048:SF110">
    <property type="entry name" value="UBID FAMILY DECARBOXYLASE"/>
    <property type="match status" value="1"/>
</dbReference>
<dbReference type="InterPro" id="IPR052337">
    <property type="entry name" value="SAT4-like"/>
</dbReference>
<keyword evidence="4 7" id="KW-0472">Membrane</keyword>
<evidence type="ECO:0000256" key="1">
    <source>
        <dbReference type="ARBA" id="ARBA00004141"/>
    </source>
</evidence>
<feature type="region of interest" description="Disordered" evidence="6">
    <location>
        <begin position="271"/>
        <end position="324"/>
    </location>
</feature>
<organism evidence="9 10">
    <name type="scientific">Schizothecium vesticola</name>
    <dbReference type="NCBI Taxonomy" id="314040"/>
    <lineage>
        <taxon>Eukaryota</taxon>
        <taxon>Fungi</taxon>
        <taxon>Dikarya</taxon>
        <taxon>Ascomycota</taxon>
        <taxon>Pezizomycotina</taxon>
        <taxon>Sordariomycetes</taxon>
        <taxon>Sordariomycetidae</taxon>
        <taxon>Sordariales</taxon>
        <taxon>Schizotheciaceae</taxon>
        <taxon>Schizothecium</taxon>
    </lineage>
</organism>
<keyword evidence="10" id="KW-1185">Reference proteome</keyword>
<evidence type="ECO:0000256" key="6">
    <source>
        <dbReference type="SAM" id="MobiDB-lite"/>
    </source>
</evidence>
<proteinExistence type="inferred from homology"/>
<dbReference type="InterPro" id="IPR049326">
    <property type="entry name" value="Rhodopsin_dom_fungi"/>
</dbReference>
<feature type="transmembrane region" description="Helical" evidence="7">
    <location>
        <begin position="129"/>
        <end position="153"/>
    </location>
</feature>
<gene>
    <name evidence="9" type="ORF">B0T18DRAFT_391021</name>
</gene>
<dbReference type="EMBL" id="JAUKUD010000004">
    <property type="protein sequence ID" value="KAK0746601.1"/>
    <property type="molecule type" value="Genomic_DNA"/>
</dbReference>
<dbReference type="Pfam" id="PF20684">
    <property type="entry name" value="Fung_rhodopsin"/>
    <property type="match status" value="1"/>
</dbReference>
<evidence type="ECO:0000256" key="2">
    <source>
        <dbReference type="ARBA" id="ARBA00022692"/>
    </source>
</evidence>
<feature type="transmembrane region" description="Helical" evidence="7">
    <location>
        <begin position="236"/>
        <end position="262"/>
    </location>
</feature>
<evidence type="ECO:0000313" key="10">
    <source>
        <dbReference type="Proteomes" id="UP001172155"/>
    </source>
</evidence>
<evidence type="ECO:0000256" key="7">
    <source>
        <dbReference type="SAM" id="Phobius"/>
    </source>
</evidence>
<evidence type="ECO:0000313" key="9">
    <source>
        <dbReference type="EMBL" id="KAK0746601.1"/>
    </source>
</evidence>
<comment type="subcellular location">
    <subcellularLocation>
        <location evidence="1">Membrane</location>
        <topology evidence="1">Multi-pass membrane protein</topology>
    </subcellularLocation>
</comment>